<dbReference type="Proteomes" id="UP000281474">
    <property type="component" value="Unassembled WGS sequence"/>
</dbReference>
<feature type="transmembrane region" description="Helical" evidence="1">
    <location>
        <begin position="44"/>
        <end position="67"/>
    </location>
</feature>
<dbReference type="Pfam" id="PF14373">
    <property type="entry name" value="Imm_superinfect"/>
    <property type="match status" value="1"/>
</dbReference>
<evidence type="ECO:0000313" key="2">
    <source>
        <dbReference type="EMBL" id="RLV60860.1"/>
    </source>
</evidence>
<keyword evidence="3" id="KW-1185">Reference proteome</keyword>
<feature type="transmembrane region" description="Helical" evidence="1">
    <location>
        <begin position="12"/>
        <end position="37"/>
    </location>
</feature>
<gene>
    <name evidence="2" type="ORF">D5018_05170</name>
</gene>
<dbReference type="OrthoDB" id="5771061at2"/>
<evidence type="ECO:0000256" key="1">
    <source>
        <dbReference type="SAM" id="Phobius"/>
    </source>
</evidence>
<dbReference type="InterPro" id="IPR016410">
    <property type="entry name" value="Phage_imm"/>
</dbReference>
<protein>
    <submittedName>
        <fullName evidence="2">Superinfection immunity protein</fullName>
    </submittedName>
</protein>
<keyword evidence="1" id="KW-1133">Transmembrane helix</keyword>
<evidence type="ECO:0000313" key="3">
    <source>
        <dbReference type="Proteomes" id="UP000281474"/>
    </source>
</evidence>
<dbReference type="EMBL" id="QZEI01000011">
    <property type="protein sequence ID" value="RLV60860.1"/>
    <property type="molecule type" value="Genomic_DNA"/>
</dbReference>
<proteinExistence type="predicted"/>
<name>A0A3L8Q0B1_9GAMM</name>
<sequence>MELFNQIFNSDNYALIIGVSIAVLVLWFLPAMLALIFNRKHFKLILLACVPAGFSVIAWSGVLVWAVSGKVVKKFAPKSEISS</sequence>
<accession>A0A3L8Q0B1</accession>
<dbReference type="RefSeq" id="WP_121837942.1">
    <property type="nucleotide sequence ID" value="NZ_ML014760.1"/>
</dbReference>
<reference evidence="2 3" key="1">
    <citation type="submission" date="2018-09" db="EMBL/GenBank/DDBJ databases">
        <title>Phylogeny of the Shewanellaceae, and recommendation for two new genera, Pseudoshewanella and Parashewanella.</title>
        <authorList>
            <person name="Wang G."/>
        </authorList>
    </citation>
    <scope>NUCLEOTIDE SEQUENCE [LARGE SCALE GENOMIC DNA]</scope>
    <source>
        <strain evidence="2 3">C51</strain>
    </source>
</reference>
<keyword evidence="1" id="KW-0812">Transmembrane</keyword>
<organism evidence="2 3">
    <name type="scientific">Parashewanella curva</name>
    <dbReference type="NCBI Taxonomy" id="2338552"/>
    <lineage>
        <taxon>Bacteria</taxon>
        <taxon>Pseudomonadati</taxon>
        <taxon>Pseudomonadota</taxon>
        <taxon>Gammaproteobacteria</taxon>
        <taxon>Alteromonadales</taxon>
        <taxon>Shewanellaceae</taxon>
        <taxon>Parashewanella</taxon>
    </lineage>
</organism>
<dbReference type="AlphaFoldDB" id="A0A3L8Q0B1"/>
<comment type="caution">
    <text evidence="2">The sequence shown here is derived from an EMBL/GenBank/DDBJ whole genome shotgun (WGS) entry which is preliminary data.</text>
</comment>
<keyword evidence="1" id="KW-0472">Membrane</keyword>